<evidence type="ECO:0000259" key="1">
    <source>
        <dbReference type="PROSITE" id="PS50181"/>
    </source>
</evidence>
<dbReference type="SUPFAM" id="SSF81383">
    <property type="entry name" value="F-box domain"/>
    <property type="match status" value="1"/>
</dbReference>
<proteinExistence type="predicted"/>
<comment type="caution">
    <text evidence="2">The sequence shown here is derived from an EMBL/GenBank/DDBJ whole genome shotgun (WGS) entry which is preliminary data.</text>
</comment>
<keyword evidence="3" id="KW-1185">Reference proteome</keyword>
<dbReference type="Proteomes" id="UP000807306">
    <property type="component" value="Unassembled WGS sequence"/>
</dbReference>
<dbReference type="AlphaFoldDB" id="A0A9P6JQ93"/>
<dbReference type="InterPro" id="IPR001810">
    <property type="entry name" value="F-box_dom"/>
</dbReference>
<feature type="domain" description="F-box" evidence="1">
    <location>
        <begin position="68"/>
        <end position="118"/>
    </location>
</feature>
<sequence length="511" mass="58948">MPAGKIVSLMERTNEPPNQVQRGWIEAKISELEEESALIDQKVADFMDVTQTQRDANRANHRRLTGLLTLLRKFPNEVLLEIFGHFLPSDRASILCVSQVSRLWRKLVVKTPSFWTDVYLPCPSRSSLENPSFKNIWDSFCFQFDRSQGQPMSLTIKITRLGLVTLFIDQLFAKSTSNRYRFRAISFHNFETGHIRKMLNYYEAYSEKASSLHSLNLFSPPGFRDASSVKVTLRDFMKLPSLSTVNLSWPYFDFGLSKDWTLLTSISLRVLDQSEPTRCLNHCPNLLFLDIDHSQGYGAEYTSETALVLQHLRSFSFKSRRQPSNLLNSLIAPKLEELVFVFPRREDDDPSLAKFLQRLDGRLLEFHCSGEVATRLFADSPHGGKDLNSLRNLKNLRIMAPFDESSSDELQDEPSIFRDLLHRDKSKSKFDKLETLEILDHPQLDYITAPHLADLLRSRCVSRFNASMVSLSNTGTLRRVVLTYHEERLDMDDLQHFTDNGLLKYYCDVRT</sequence>
<dbReference type="InterPro" id="IPR036047">
    <property type="entry name" value="F-box-like_dom_sf"/>
</dbReference>
<gene>
    <name evidence="2" type="ORF">CPB83DRAFT_893923</name>
</gene>
<evidence type="ECO:0000313" key="3">
    <source>
        <dbReference type="Proteomes" id="UP000807306"/>
    </source>
</evidence>
<dbReference type="CDD" id="cd09917">
    <property type="entry name" value="F-box_SF"/>
    <property type="match status" value="1"/>
</dbReference>
<reference evidence="2" key="1">
    <citation type="submission" date="2020-11" db="EMBL/GenBank/DDBJ databases">
        <authorList>
            <consortium name="DOE Joint Genome Institute"/>
            <person name="Ahrendt S."/>
            <person name="Riley R."/>
            <person name="Andreopoulos W."/>
            <person name="Labutti K."/>
            <person name="Pangilinan J."/>
            <person name="Ruiz-Duenas F.J."/>
            <person name="Barrasa J.M."/>
            <person name="Sanchez-Garcia M."/>
            <person name="Camarero S."/>
            <person name="Miyauchi S."/>
            <person name="Serrano A."/>
            <person name="Linde D."/>
            <person name="Babiker R."/>
            <person name="Drula E."/>
            <person name="Ayuso-Fernandez I."/>
            <person name="Pacheco R."/>
            <person name="Padilla G."/>
            <person name="Ferreira P."/>
            <person name="Barriuso J."/>
            <person name="Kellner H."/>
            <person name="Castanera R."/>
            <person name="Alfaro M."/>
            <person name="Ramirez L."/>
            <person name="Pisabarro A.G."/>
            <person name="Kuo A."/>
            <person name="Tritt A."/>
            <person name="Lipzen A."/>
            <person name="He G."/>
            <person name="Yan M."/>
            <person name="Ng V."/>
            <person name="Cullen D."/>
            <person name="Martin F."/>
            <person name="Rosso M.-N."/>
            <person name="Henrissat B."/>
            <person name="Hibbett D."/>
            <person name="Martinez A.T."/>
            <person name="Grigoriev I.V."/>
        </authorList>
    </citation>
    <scope>NUCLEOTIDE SEQUENCE</scope>
    <source>
        <strain evidence="2">CBS 506.95</strain>
    </source>
</reference>
<name>A0A9P6JQ93_9AGAR</name>
<dbReference type="Pfam" id="PF12937">
    <property type="entry name" value="F-box-like"/>
    <property type="match status" value="1"/>
</dbReference>
<evidence type="ECO:0000313" key="2">
    <source>
        <dbReference type="EMBL" id="KAF9528961.1"/>
    </source>
</evidence>
<dbReference type="PROSITE" id="PS50181">
    <property type="entry name" value="FBOX"/>
    <property type="match status" value="1"/>
</dbReference>
<dbReference type="Gene3D" id="3.80.10.10">
    <property type="entry name" value="Ribonuclease Inhibitor"/>
    <property type="match status" value="1"/>
</dbReference>
<dbReference type="EMBL" id="MU157849">
    <property type="protein sequence ID" value="KAF9528961.1"/>
    <property type="molecule type" value="Genomic_DNA"/>
</dbReference>
<protein>
    <recommendedName>
        <fullName evidence="1">F-box domain-containing protein</fullName>
    </recommendedName>
</protein>
<dbReference type="InterPro" id="IPR032675">
    <property type="entry name" value="LRR_dom_sf"/>
</dbReference>
<dbReference type="OrthoDB" id="3365698at2759"/>
<organism evidence="2 3">
    <name type="scientific">Crepidotus variabilis</name>
    <dbReference type="NCBI Taxonomy" id="179855"/>
    <lineage>
        <taxon>Eukaryota</taxon>
        <taxon>Fungi</taxon>
        <taxon>Dikarya</taxon>
        <taxon>Basidiomycota</taxon>
        <taxon>Agaricomycotina</taxon>
        <taxon>Agaricomycetes</taxon>
        <taxon>Agaricomycetidae</taxon>
        <taxon>Agaricales</taxon>
        <taxon>Agaricineae</taxon>
        <taxon>Crepidotaceae</taxon>
        <taxon>Crepidotus</taxon>
    </lineage>
</organism>
<accession>A0A9P6JQ93</accession>